<feature type="domain" description="HTH lysR-type" evidence="5">
    <location>
        <begin position="4"/>
        <end position="61"/>
    </location>
</feature>
<keyword evidence="3" id="KW-0238">DNA-binding</keyword>
<evidence type="ECO:0000313" key="7">
    <source>
        <dbReference type="Proteomes" id="UP000249493"/>
    </source>
</evidence>
<evidence type="ECO:0000256" key="4">
    <source>
        <dbReference type="ARBA" id="ARBA00023163"/>
    </source>
</evidence>
<dbReference type="Pfam" id="PF03466">
    <property type="entry name" value="LysR_substrate"/>
    <property type="match status" value="1"/>
</dbReference>
<accession>A0A327NC55</accession>
<evidence type="ECO:0000256" key="1">
    <source>
        <dbReference type="ARBA" id="ARBA00009437"/>
    </source>
</evidence>
<comment type="similarity">
    <text evidence="1">Belongs to the LysR transcriptional regulatory family.</text>
</comment>
<dbReference type="Gene3D" id="1.10.10.10">
    <property type="entry name" value="Winged helix-like DNA-binding domain superfamily/Winged helix DNA-binding domain"/>
    <property type="match status" value="1"/>
</dbReference>
<dbReference type="SUPFAM" id="SSF53850">
    <property type="entry name" value="Periplasmic binding protein-like II"/>
    <property type="match status" value="1"/>
</dbReference>
<dbReference type="Pfam" id="PF00126">
    <property type="entry name" value="HTH_1"/>
    <property type="match status" value="1"/>
</dbReference>
<dbReference type="EMBL" id="QLIN01000001">
    <property type="protein sequence ID" value="RAI72515.1"/>
    <property type="molecule type" value="Genomic_DNA"/>
</dbReference>
<dbReference type="GO" id="GO:0006351">
    <property type="term" value="P:DNA-templated transcription"/>
    <property type="evidence" value="ECO:0007669"/>
    <property type="project" value="TreeGrafter"/>
</dbReference>
<proteinExistence type="inferred from homology"/>
<comment type="caution">
    <text evidence="6">The sequence shown here is derived from an EMBL/GenBank/DDBJ whole genome shotgun (WGS) entry which is preliminary data.</text>
</comment>
<dbReference type="InterPro" id="IPR036390">
    <property type="entry name" value="WH_DNA-bd_sf"/>
</dbReference>
<dbReference type="InterPro" id="IPR058163">
    <property type="entry name" value="LysR-type_TF_proteobact-type"/>
</dbReference>
<sequence>MHNWDWDDLRLILAVAEHKSFAAAARLLNVNHTTVLRRVNTFEQEHGLRIFNRLSTGYTLTEAGEELLQTAEIMRGAVSDLALRLEGKDLKLEGTLRITTCDTIMGSVLPEILEKFSKLHTKIVVELATGNFVTDLAQRHADVAIRTGDNPSESLIGRHLADVRFALYASDEIARQVEGTDPLGFSNWISPDTTFSQMAITKWIQSSIPASSIIFKANSLISLRQAAIAGMGIVPLPRYLGDNTIGLTRLTSQALDQFTTGLWILTHQDLRHTARVREFISFVSDELRQHSF</sequence>
<dbReference type="PANTHER" id="PTHR30537">
    <property type="entry name" value="HTH-TYPE TRANSCRIPTIONAL REGULATOR"/>
    <property type="match status" value="1"/>
</dbReference>
<evidence type="ECO:0000313" key="6">
    <source>
        <dbReference type="EMBL" id="RAI72515.1"/>
    </source>
</evidence>
<dbReference type="AlphaFoldDB" id="A0A327NC55"/>
<dbReference type="Gene3D" id="3.40.190.290">
    <property type="match status" value="1"/>
</dbReference>
<organism evidence="6 7">
    <name type="scientific">Pseudomonas fluorescens</name>
    <dbReference type="NCBI Taxonomy" id="294"/>
    <lineage>
        <taxon>Bacteria</taxon>
        <taxon>Pseudomonadati</taxon>
        <taxon>Pseudomonadota</taxon>
        <taxon>Gammaproteobacteria</taxon>
        <taxon>Pseudomonadales</taxon>
        <taxon>Pseudomonadaceae</taxon>
        <taxon>Pseudomonas</taxon>
    </lineage>
</organism>
<dbReference type="PROSITE" id="PS50931">
    <property type="entry name" value="HTH_LYSR"/>
    <property type="match status" value="1"/>
</dbReference>
<dbReference type="SUPFAM" id="SSF46785">
    <property type="entry name" value="Winged helix' DNA-binding domain"/>
    <property type="match status" value="1"/>
</dbReference>
<dbReference type="GO" id="GO:0043565">
    <property type="term" value="F:sequence-specific DNA binding"/>
    <property type="evidence" value="ECO:0007669"/>
    <property type="project" value="TreeGrafter"/>
</dbReference>
<protein>
    <submittedName>
        <fullName evidence="6">LysR family transcriptional regulator</fullName>
    </submittedName>
</protein>
<dbReference type="GO" id="GO:0003700">
    <property type="term" value="F:DNA-binding transcription factor activity"/>
    <property type="evidence" value="ECO:0007669"/>
    <property type="project" value="InterPro"/>
</dbReference>
<dbReference type="InterPro" id="IPR000847">
    <property type="entry name" value="LysR_HTH_N"/>
</dbReference>
<name>A0A327NC55_PSEFL</name>
<dbReference type="Proteomes" id="UP000249493">
    <property type="component" value="Unassembled WGS sequence"/>
</dbReference>
<evidence type="ECO:0000256" key="3">
    <source>
        <dbReference type="ARBA" id="ARBA00023125"/>
    </source>
</evidence>
<keyword evidence="2" id="KW-0805">Transcription regulation</keyword>
<reference evidence="6 7" key="1">
    <citation type="submission" date="2018-06" db="EMBL/GenBank/DDBJ databases">
        <authorList>
            <person name="Zhirakovskaya E."/>
        </authorList>
    </citation>
    <scope>NUCLEOTIDE SEQUENCE [LARGE SCALE GENOMIC DNA]</scope>
    <source>
        <strain evidence="6 7">LY3</strain>
    </source>
</reference>
<evidence type="ECO:0000259" key="5">
    <source>
        <dbReference type="PROSITE" id="PS50931"/>
    </source>
</evidence>
<dbReference type="InterPro" id="IPR036388">
    <property type="entry name" value="WH-like_DNA-bd_sf"/>
</dbReference>
<keyword evidence="4" id="KW-0804">Transcription</keyword>
<dbReference type="PANTHER" id="PTHR30537:SF3">
    <property type="entry name" value="TRANSCRIPTIONAL REGULATORY PROTEIN"/>
    <property type="match status" value="1"/>
</dbReference>
<dbReference type="InterPro" id="IPR005119">
    <property type="entry name" value="LysR_subst-bd"/>
</dbReference>
<dbReference type="RefSeq" id="WP_111280120.1">
    <property type="nucleotide sequence ID" value="NZ_QLIN01000001.1"/>
</dbReference>
<gene>
    <name evidence="6" type="ORF">DOZ80_02965</name>
</gene>
<evidence type="ECO:0000256" key="2">
    <source>
        <dbReference type="ARBA" id="ARBA00023015"/>
    </source>
</evidence>